<dbReference type="SUPFAM" id="SSF54197">
    <property type="entry name" value="HIT-like"/>
    <property type="match status" value="1"/>
</dbReference>
<dbReference type="EMBL" id="JABCYN010000009">
    <property type="protein sequence ID" value="KAF6015750.1"/>
    <property type="molecule type" value="Genomic_DNA"/>
</dbReference>
<dbReference type="InterPro" id="IPR036265">
    <property type="entry name" value="HIT-like_sf"/>
</dbReference>
<gene>
    <name evidence="4" type="ORF">HII12_000913</name>
</gene>
<dbReference type="InterPro" id="IPR043171">
    <property type="entry name" value="Ap4A_phos1/2-like"/>
</dbReference>
<dbReference type="Gene3D" id="3.30.428.70">
    <property type="match status" value="1"/>
</dbReference>
<dbReference type="AlphaFoldDB" id="A0A8H6BQ07"/>
<reference evidence="4 5" key="1">
    <citation type="journal article" date="2020" name="Appl. Microbiol. Biotechnol.">
        <title>Targeted gene deletion in Brettanomyces bruxellensis with an expression-free CRISPR-Cas9 system.</title>
        <authorList>
            <person name="Varela C."/>
            <person name="Bartel C."/>
            <person name="Onetto C."/>
            <person name="Borneman A."/>
        </authorList>
    </citation>
    <scope>NUCLEOTIDE SEQUENCE [LARGE SCALE GENOMIC DNA]</scope>
    <source>
        <strain evidence="4 5">AWRI1613</strain>
    </source>
</reference>
<comment type="caution">
    <text evidence="4">The sequence shown here is derived from an EMBL/GenBank/DDBJ whole genome shotgun (WGS) entry which is preliminary data.</text>
</comment>
<dbReference type="Pfam" id="PF09830">
    <property type="entry name" value="ATP_transf"/>
    <property type="match status" value="1"/>
</dbReference>
<dbReference type="GO" id="GO:0005524">
    <property type="term" value="F:ATP binding"/>
    <property type="evidence" value="ECO:0007669"/>
    <property type="project" value="InterPro"/>
</dbReference>
<dbReference type="GO" id="GO:0009117">
    <property type="term" value="P:nucleotide metabolic process"/>
    <property type="evidence" value="ECO:0007669"/>
    <property type="project" value="InterPro"/>
</dbReference>
<evidence type="ECO:0000313" key="5">
    <source>
        <dbReference type="Proteomes" id="UP000568158"/>
    </source>
</evidence>
<dbReference type="InterPro" id="IPR009163">
    <property type="entry name" value="Ap4A_phos1/2"/>
</dbReference>
<feature type="domain" description="ATP adenylyltransferase C-terminal" evidence="2">
    <location>
        <begin position="225"/>
        <end position="335"/>
    </location>
</feature>
<dbReference type="Pfam" id="PF19327">
    <property type="entry name" value="Ap4A_phos_N"/>
    <property type="match status" value="1"/>
</dbReference>
<organism evidence="4 5">
    <name type="scientific">Dekkera bruxellensis</name>
    <name type="common">Brettanomyces custersii</name>
    <dbReference type="NCBI Taxonomy" id="5007"/>
    <lineage>
        <taxon>Eukaryota</taxon>
        <taxon>Fungi</taxon>
        <taxon>Dikarya</taxon>
        <taxon>Ascomycota</taxon>
        <taxon>Saccharomycotina</taxon>
        <taxon>Pichiomycetes</taxon>
        <taxon>Pichiales</taxon>
        <taxon>Pichiaceae</taxon>
        <taxon>Brettanomyces</taxon>
    </lineage>
</organism>
<dbReference type="PANTHER" id="PTHR38420">
    <property type="entry name" value="AP-4-A PHOSPHORYLASE II"/>
    <property type="match status" value="1"/>
</dbReference>
<evidence type="ECO:0000313" key="4">
    <source>
        <dbReference type="EMBL" id="KAF6015750.1"/>
    </source>
</evidence>
<accession>A0A8H6BQ07</accession>
<dbReference type="PANTHER" id="PTHR38420:SF1">
    <property type="entry name" value="PUTATIVE (AFU_ORTHOLOGUE AFUA_5G14690)-RELATED"/>
    <property type="match status" value="1"/>
</dbReference>
<dbReference type="Proteomes" id="UP000568158">
    <property type="component" value="Unassembled WGS sequence"/>
</dbReference>
<sequence>MGLDTTIKSLEGLADIDFYNAVHSTFLNAQKDGSLIYSADQKPEIIKEDGTNMNIELKTVKALGIRPHNRPAASSPESKTDDEKLKLQQDNDPFTHPEPELTVIGNLLDKYRIILNKFPNSDDHFMLVTKDFAKQDSLLKPVELQIMHAILKNINNSDECKKNNTQFFAFFNSGPESGYSQFHKHIQFLKLPRGFSPYQSGLASTTEFFLPRELNVNKHPLIYQNAKFKHWILKIKDSFEDEEERETILAMLYMFLISRVLNVSKSQKITRDKVSYNFMMMDDWMMAVPRSHAKYEDVWQNALGYMGLFSARDEDVRQKMLDLGFSKILEGCGFPVEEKEKEISYDGLWY</sequence>
<dbReference type="InterPro" id="IPR045759">
    <property type="entry name" value="Ap4A_phos1/2_N"/>
</dbReference>
<protein>
    <submittedName>
        <fullName evidence="4">Uncharacterized protein</fullName>
    </submittedName>
</protein>
<dbReference type="InterPro" id="IPR019200">
    <property type="entry name" value="ATP_adenylylTrfase_C"/>
</dbReference>
<feature type="domain" description="Ap4A phosphorylase 1/2 N-terminal" evidence="3">
    <location>
        <begin position="78"/>
        <end position="192"/>
    </location>
</feature>
<name>A0A8H6BQ07_DEKBR</name>
<evidence type="ECO:0000259" key="3">
    <source>
        <dbReference type="Pfam" id="PF19327"/>
    </source>
</evidence>
<feature type="compositionally biased region" description="Basic and acidic residues" evidence="1">
    <location>
        <begin position="78"/>
        <end position="98"/>
    </location>
</feature>
<evidence type="ECO:0000256" key="1">
    <source>
        <dbReference type="SAM" id="MobiDB-lite"/>
    </source>
</evidence>
<dbReference type="GO" id="GO:0003877">
    <property type="term" value="F:ATP:ADP adenylyltransferase activity"/>
    <property type="evidence" value="ECO:0007669"/>
    <property type="project" value="InterPro"/>
</dbReference>
<evidence type="ECO:0000259" key="2">
    <source>
        <dbReference type="Pfam" id="PF09830"/>
    </source>
</evidence>
<feature type="region of interest" description="Disordered" evidence="1">
    <location>
        <begin position="66"/>
        <end position="98"/>
    </location>
</feature>
<proteinExistence type="predicted"/>